<dbReference type="PANTHER" id="PTHR46268">
    <property type="entry name" value="STRESS RESPONSE PROTEIN NHAX"/>
    <property type="match status" value="1"/>
</dbReference>
<comment type="caution">
    <text evidence="3">The sequence shown here is derived from an EMBL/GenBank/DDBJ whole genome shotgun (WGS) entry which is preliminary data.</text>
</comment>
<evidence type="ECO:0000256" key="1">
    <source>
        <dbReference type="ARBA" id="ARBA00008791"/>
    </source>
</evidence>
<sequence length="273" mass="30097">MKNSAAAFRILVPCDYSQACRQALEACATFDWRMPFEVFILAVEDPMQAAIHGPEAERLPGEWCGAFPSKVKIHPLREKGRFVDVVLAAVATHCIDLIIVGTRGARGWEGVFMGSHAERIIRVSSVPVLAIPQRPHLTGLRDIVVPVDIDRDPAELRDCIQRIPGFPNGQFHLLHVETNPAVSEQFAIQLLEDYSRQLRLKHCTSSLIFDESVAGGILRFATQTGADLIAMGTLTSADPAHLFRPSVAADIVNHAKIPVYTFQLTCRQVLVSL</sequence>
<dbReference type="AlphaFoldDB" id="A0A2P8GCA3"/>
<evidence type="ECO:0000313" key="3">
    <source>
        <dbReference type="EMBL" id="PSL31603.1"/>
    </source>
</evidence>
<dbReference type="InterPro" id="IPR006015">
    <property type="entry name" value="Universal_stress_UspA"/>
</dbReference>
<accession>A0A2P8GCA3</accession>
<protein>
    <submittedName>
        <fullName evidence="3">Nucleotide-binding universal stress UspA family protein</fullName>
    </submittedName>
</protein>
<dbReference type="OrthoDB" id="1522603at2"/>
<dbReference type="EMBL" id="PYAS01000003">
    <property type="protein sequence ID" value="PSL31603.1"/>
    <property type="molecule type" value="Genomic_DNA"/>
</dbReference>
<feature type="domain" description="UspA" evidence="2">
    <location>
        <begin position="9"/>
        <end position="132"/>
    </location>
</feature>
<evidence type="ECO:0000259" key="2">
    <source>
        <dbReference type="Pfam" id="PF00582"/>
    </source>
</evidence>
<dbReference type="PANTHER" id="PTHR46268:SF6">
    <property type="entry name" value="UNIVERSAL STRESS PROTEIN UP12"/>
    <property type="match status" value="1"/>
</dbReference>
<comment type="similarity">
    <text evidence="1">Belongs to the universal stress protein A family.</text>
</comment>
<proteinExistence type="inferred from homology"/>
<reference evidence="3 4" key="1">
    <citation type="submission" date="2018-03" db="EMBL/GenBank/DDBJ databases">
        <title>Genomic Encyclopedia of Archaeal and Bacterial Type Strains, Phase II (KMG-II): from individual species to whole genera.</title>
        <authorList>
            <person name="Goeker M."/>
        </authorList>
    </citation>
    <scope>NUCLEOTIDE SEQUENCE [LARGE SCALE GENOMIC DNA]</scope>
    <source>
        <strain evidence="3 4">DSM 29057</strain>
    </source>
</reference>
<dbReference type="Gene3D" id="3.40.50.12370">
    <property type="match status" value="1"/>
</dbReference>
<feature type="domain" description="UspA" evidence="2">
    <location>
        <begin position="203"/>
        <end position="260"/>
    </location>
</feature>
<organism evidence="3 4">
    <name type="scientific">Dyadobacter jiangsuensis</name>
    <dbReference type="NCBI Taxonomy" id="1591085"/>
    <lineage>
        <taxon>Bacteria</taxon>
        <taxon>Pseudomonadati</taxon>
        <taxon>Bacteroidota</taxon>
        <taxon>Cytophagia</taxon>
        <taxon>Cytophagales</taxon>
        <taxon>Spirosomataceae</taxon>
        <taxon>Dyadobacter</taxon>
    </lineage>
</organism>
<gene>
    <name evidence="3" type="ORF">CLV60_103469</name>
</gene>
<dbReference type="CDD" id="cd00293">
    <property type="entry name" value="USP-like"/>
    <property type="match status" value="2"/>
</dbReference>
<name>A0A2P8GCA3_9BACT</name>
<dbReference type="Proteomes" id="UP000241964">
    <property type="component" value="Unassembled WGS sequence"/>
</dbReference>
<dbReference type="PRINTS" id="PR01438">
    <property type="entry name" value="UNVRSLSTRESS"/>
</dbReference>
<dbReference type="InterPro" id="IPR006016">
    <property type="entry name" value="UspA"/>
</dbReference>
<dbReference type="SUPFAM" id="SSF52402">
    <property type="entry name" value="Adenine nucleotide alpha hydrolases-like"/>
    <property type="match status" value="2"/>
</dbReference>
<keyword evidence="4" id="KW-1185">Reference proteome</keyword>
<dbReference type="Pfam" id="PF00582">
    <property type="entry name" value="Usp"/>
    <property type="match status" value="2"/>
</dbReference>
<evidence type="ECO:0000313" key="4">
    <source>
        <dbReference type="Proteomes" id="UP000241964"/>
    </source>
</evidence>
<dbReference type="RefSeq" id="WP_106594916.1">
    <property type="nucleotide sequence ID" value="NZ_PYAS01000003.1"/>
</dbReference>